<dbReference type="Proteomes" id="UP000307164">
    <property type="component" value="Unassembled WGS sequence"/>
</dbReference>
<evidence type="ECO:0008006" key="7">
    <source>
        <dbReference type="Google" id="ProtNLM"/>
    </source>
</evidence>
<evidence type="ECO:0000313" key="6">
    <source>
        <dbReference type="Proteomes" id="UP000307217"/>
    </source>
</evidence>
<dbReference type="AlphaFoldDB" id="A0A5S3V7I9"/>
<keyword evidence="2" id="KW-0812">Transmembrane</keyword>
<dbReference type="RefSeq" id="WP_138676144.1">
    <property type="nucleotide sequence ID" value="NZ_PNBW01000016.1"/>
</dbReference>
<keyword evidence="2" id="KW-1133">Transmembrane helix</keyword>
<feature type="compositionally biased region" description="Low complexity" evidence="1">
    <location>
        <begin position="70"/>
        <end position="82"/>
    </location>
</feature>
<gene>
    <name evidence="3" type="ORF">CWC19_11955</name>
    <name evidence="4" type="ORF">CWC20_02060</name>
</gene>
<protein>
    <recommendedName>
        <fullName evidence="7">TonB C-terminal domain-containing protein</fullName>
    </recommendedName>
</protein>
<keyword evidence="2" id="KW-0472">Membrane</keyword>
<dbReference type="EMBL" id="PNBW01000016">
    <property type="protein sequence ID" value="TMO78171.1"/>
    <property type="molecule type" value="Genomic_DNA"/>
</dbReference>
<name>A0A5S3V7I9_9GAMM</name>
<evidence type="ECO:0000313" key="3">
    <source>
        <dbReference type="EMBL" id="TMO67801.1"/>
    </source>
</evidence>
<dbReference type="Proteomes" id="UP000307217">
    <property type="component" value="Unassembled WGS sequence"/>
</dbReference>
<evidence type="ECO:0000313" key="5">
    <source>
        <dbReference type="Proteomes" id="UP000307164"/>
    </source>
</evidence>
<dbReference type="EMBL" id="PNBX01000048">
    <property type="protein sequence ID" value="TMO67801.1"/>
    <property type="molecule type" value="Genomic_DNA"/>
</dbReference>
<reference evidence="6" key="2">
    <citation type="submission" date="2019-06" db="EMBL/GenBank/DDBJ databases">
        <title>Co-occurence of chitin degradation, pigmentation and bioactivity in marine Pseudoalteromonas.</title>
        <authorList>
            <person name="Sonnenschein E.C."/>
            <person name="Bech P.K."/>
        </authorList>
    </citation>
    <scope>NUCLEOTIDE SEQUENCE [LARGE SCALE GENOMIC DNA]</scope>
    <source>
        <strain evidence="6">S3790</strain>
    </source>
</reference>
<feature type="transmembrane region" description="Helical" evidence="2">
    <location>
        <begin position="20"/>
        <end position="40"/>
    </location>
</feature>
<dbReference type="Gene3D" id="3.30.1150.10">
    <property type="match status" value="1"/>
</dbReference>
<reference evidence="5 6" key="1">
    <citation type="submission" date="2018-01" db="EMBL/GenBank/DDBJ databases">
        <authorList>
            <person name="Paulsen S."/>
            <person name="Gram L.K."/>
        </authorList>
    </citation>
    <scope>NUCLEOTIDE SEQUENCE [LARGE SCALE GENOMIC DNA]</scope>
    <source>
        <strain evidence="3 6">S3790</strain>
        <strain evidence="4 5">S3895</strain>
    </source>
</reference>
<proteinExistence type="predicted"/>
<evidence type="ECO:0000256" key="1">
    <source>
        <dbReference type="SAM" id="MobiDB-lite"/>
    </source>
</evidence>
<accession>A0A5S3V7I9</accession>
<evidence type="ECO:0000256" key="2">
    <source>
        <dbReference type="SAM" id="Phobius"/>
    </source>
</evidence>
<evidence type="ECO:0000313" key="4">
    <source>
        <dbReference type="EMBL" id="TMO78171.1"/>
    </source>
</evidence>
<organism evidence="3 6">
    <name type="scientific">Pseudoalteromonas aurantia</name>
    <dbReference type="NCBI Taxonomy" id="43654"/>
    <lineage>
        <taxon>Bacteria</taxon>
        <taxon>Pseudomonadati</taxon>
        <taxon>Pseudomonadota</taxon>
        <taxon>Gammaproteobacteria</taxon>
        <taxon>Alteromonadales</taxon>
        <taxon>Pseudoalteromonadaceae</taxon>
        <taxon>Pseudoalteromonas</taxon>
    </lineage>
</organism>
<reference evidence="3" key="3">
    <citation type="submission" date="2019-09" db="EMBL/GenBank/DDBJ databases">
        <title>Co-occurence of chitin degradation, pigmentation and bioactivity in marine Pseudoalteromonas.</title>
        <authorList>
            <person name="Sonnenschein E.C."/>
            <person name="Bech P.K."/>
        </authorList>
    </citation>
    <scope>NUCLEOTIDE SEQUENCE</scope>
    <source>
        <strain evidence="3">S3790</strain>
        <strain evidence="4 5">S3895</strain>
    </source>
</reference>
<comment type="caution">
    <text evidence="3">The sequence shown here is derived from an EMBL/GenBank/DDBJ whole genome shotgun (WGS) entry which is preliminary data.</text>
</comment>
<feature type="region of interest" description="Disordered" evidence="1">
    <location>
        <begin position="62"/>
        <end position="82"/>
    </location>
</feature>
<keyword evidence="5" id="KW-1185">Reference proteome</keyword>
<sequence>MISTVKRTINTSLKHGVLIILPWVLSALLVLLLIYSLFLIKQTPTPPEKDIVIRKVDVAMPIPPPPPPKMQTKSSKQSPSPVSIDLVSLGGGPALNYSDKPTMAMPKVERLEKPDFAMDSLKIQQRMTFDMPLMAVENLDKIPQVVSQEYFPPPQSIRKQGLKRVSTLVELIINTQGKPFIKKIVDPVHPDMVSAIRRWVEKAKFTIPKKDGRAVQAIYLYGIHFNYSRS</sequence>